<evidence type="ECO:0000256" key="1">
    <source>
        <dbReference type="ARBA" id="ARBA00004141"/>
    </source>
</evidence>
<keyword evidence="6" id="KW-0732">Signal</keyword>
<comment type="caution">
    <text evidence="5">Lacks conserved residue(s) required for the propagation of feature annotation.</text>
</comment>
<keyword evidence="3 5" id="KW-1133">Transmembrane helix</keyword>
<dbReference type="InterPro" id="IPR007269">
    <property type="entry name" value="ICMT_MeTrfase"/>
</dbReference>
<feature type="transmembrane region" description="Helical" evidence="5">
    <location>
        <begin position="184"/>
        <end position="203"/>
    </location>
</feature>
<keyword evidence="8" id="KW-1185">Reference proteome</keyword>
<dbReference type="PANTHER" id="PTHR12714:SF9">
    <property type="entry name" value="PROTEIN-S-ISOPRENYLCYSTEINE O-METHYLTRANSFERASE"/>
    <property type="match status" value="1"/>
</dbReference>
<evidence type="ECO:0000256" key="6">
    <source>
        <dbReference type="SAM" id="SignalP"/>
    </source>
</evidence>
<dbReference type="Gene3D" id="1.20.120.1630">
    <property type="match status" value="1"/>
</dbReference>
<keyword evidence="5" id="KW-0489">Methyltransferase</keyword>
<feature type="signal peptide" evidence="6">
    <location>
        <begin position="1"/>
        <end position="19"/>
    </location>
</feature>
<dbReference type="Pfam" id="PF04140">
    <property type="entry name" value="ICMT"/>
    <property type="match status" value="1"/>
</dbReference>
<evidence type="ECO:0000313" key="7">
    <source>
        <dbReference type="EMBL" id="KAF9061798.1"/>
    </source>
</evidence>
<evidence type="ECO:0000256" key="4">
    <source>
        <dbReference type="ARBA" id="ARBA00023136"/>
    </source>
</evidence>
<keyword evidence="4 5" id="KW-0472">Membrane</keyword>
<gene>
    <name evidence="7" type="ORF">BDP27DRAFT_1337581</name>
</gene>
<organism evidence="7 8">
    <name type="scientific">Rhodocollybia butyracea</name>
    <dbReference type="NCBI Taxonomy" id="206335"/>
    <lineage>
        <taxon>Eukaryota</taxon>
        <taxon>Fungi</taxon>
        <taxon>Dikarya</taxon>
        <taxon>Basidiomycota</taxon>
        <taxon>Agaricomycotina</taxon>
        <taxon>Agaricomycetes</taxon>
        <taxon>Agaricomycetidae</taxon>
        <taxon>Agaricales</taxon>
        <taxon>Marasmiineae</taxon>
        <taxon>Omphalotaceae</taxon>
        <taxon>Rhodocollybia</taxon>
    </lineage>
</organism>
<dbReference type="GO" id="GO:0032259">
    <property type="term" value="P:methylation"/>
    <property type="evidence" value="ECO:0007669"/>
    <property type="project" value="UniProtKB-KW"/>
</dbReference>
<name>A0A9P5PE91_9AGAR</name>
<keyword evidence="5" id="KW-0256">Endoplasmic reticulum</keyword>
<dbReference type="GO" id="GO:0004671">
    <property type="term" value="F:protein C-terminal S-isoprenylcysteine carboxyl O-methyltransferase activity"/>
    <property type="evidence" value="ECO:0007669"/>
    <property type="project" value="UniProtKB-EC"/>
</dbReference>
<proteinExistence type="inferred from homology"/>
<dbReference type="AlphaFoldDB" id="A0A9P5PE91"/>
<evidence type="ECO:0000256" key="5">
    <source>
        <dbReference type="RuleBase" id="RU362022"/>
    </source>
</evidence>
<dbReference type="GO" id="GO:0005789">
    <property type="term" value="C:endoplasmic reticulum membrane"/>
    <property type="evidence" value="ECO:0007669"/>
    <property type="project" value="UniProtKB-SubCell"/>
</dbReference>
<dbReference type="OrthoDB" id="422086at2759"/>
<dbReference type="EC" id="2.1.1.100" evidence="5"/>
<keyword evidence="5" id="KW-0949">S-adenosyl-L-methionine</keyword>
<protein>
    <recommendedName>
        <fullName evidence="5">Protein-S-isoprenylcysteine O-methyltransferase</fullName>
        <ecNumber evidence="5">2.1.1.100</ecNumber>
    </recommendedName>
</protein>
<reference evidence="7" key="1">
    <citation type="submission" date="2020-11" db="EMBL/GenBank/DDBJ databases">
        <authorList>
            <consortium name="DOE Joint Genome Institute"/>
            <person name="Ahrendt S."/>
            <person name="Riley R."/>
            <person name="Andreopoulos W."/>
            <person name="Labutti K."/>
            <person name="Pangilinan J."/>
            <person name="Ruiz-Duenas F.J."/>
            <person name="Barrasa J.M."/>
            <person name="Sanchez-Garcia M."/>
            <person name="Camarero S."/>
            <person name="Miyauchi S."/>
            <person name="Serrano A."/>
            <person name="Linde D."/>
            <person name="Babiker R."/>
            <person name="Drula E."/>
            <person name="Ayuso-Fernandez I."/>
            <person name="Pacheco R."/>
            <person name="Padilla G."/>
            <person name="Ferreira P."/>
            <person name="Barriuso J."/>
            <person name="Kellner H."/>
            <person name="Castanera R."/>
            <person name="Alfaro M."/>
            <person name="Ramirez L."/>
            <person name="Pisabarro A.G."/>
            <person name="Kuo A."/>
            <person name="Tritt A."/>
            <person name="Lipzen A."/>
            <person name="He G."/>
            <person name="Yan M."/>
            <person name="Ng V."/>
            <person name="Cullen D."/>
            <person name="Martin F."/>
            <person name="Rosso M.-N."/>
            <person name="Henrissat B."/>
            <person name="Hibbett D."/>
            <person name="Martinez A.T."/>
            <person name="Grigoriev I.V."/>
        </authorList>
    </citation>
    <scope>NUCLEOTIDE SEQUENCE</scope>
    <source>
        <strain evidence="7">AH 40177</strain>
    </source>
</reference>
<feature type="transmembrane region" description="Helical" evidence="5">
    <location>
        <begin position="56"/>
        <end position="76"/>
    </location>
</feature>
<dbReference type="Proteomes" id="UP000772434">
    <property type="component" value="Unassembled WGS sequence"/>
</dbReference>
<comment type="caution">
    <text evidence="7">The sequence shown here is derived from an EMBL/GenBank/DDBJ whole genome shotgun (WGS) entry which is preliminary data.</text>
</comment>
<feature type="transmembrane region" description="Helical" evidence="5">
    <location>
        <begin position="152"/>
        <end position="172"/>
    </location>
</feature>
<evidence type="ECO:0000256" key="2">
    <source>
        <dbReference type="ARBA" id="ARBA00022692"/>
    </source>
</evidence>
<evidence type="ECO:0000256" key="3">
    <source>
        <dbReference type="ARBA" id="ARBA00022989"/>
    </source>
</evidence>
<accession>A0A9P5PE91</accession>
<comment type="subcellular location">
    <subcellularLocation>
        <location evidence="5">Endoplasmic reticulum membrane</location>
        <topology evidence="5">Multi-pass membrane protein</topology>
    </subcellularLocation>
    <subcellularLocation>
        <location evidence="1">Membrane</location>
        <topology evidence="1">Multi-pass membrane protein</topology>
    </subcellularLocation>
</comment>
<comment type="catalytic activity">
    <reaction evidence="5">
        <text>[protein]-C-terminal S-[(2E,6E)-farnesyl]-L-cysteine + S-adenosyl-L-methionine = [protein]-C-terminal S-[(2E,6E)-farnesyl]-L-cysteine methyl ester + S-adenosyl-L-homocysteine</text>
        <dbReference type="Rhea" id="RHEA:21672"/>
        <dbReference type="Rhea" id="RHEA-COMP:12125"/>
        <dbReference type="Rhea" id="RHEA-COMP:12126"/>
        <dbReference type="ChEBI" id="CHEBI:57856"/>
        <dbReference type="ChEBI" id="CHEBI:59789"/>
        <dbReference type="ChEBI" id="CHEBI:90510"/>
        <dbReference type="ChEBI" id="CHEBI:90511"/>
        <dbReference type="EC" id="2.1.1.100"/>
    </reaction>
</comment>
<dbReference type="EMBL" id="JADNRY010000190">
    <property type="protein sequence ID" value="KAF9061798.1"/>
    <property type="molecule type" value="Genomic_DNA"/>
</dbReference>
<evidence type="ECO:0000313" key="8">
    <source>
        <dbReference type="Proteomes" id="UP000772434"/>
    </source>
</evidence>
<dbReference type="PANTHER" id="PTHR12714">
    <property type="entry name" value="PROTEIN-S ISOPRENYLCYSTEINE O-METHYLTRANSFERASE"/>
    <property type="match status" value="1"/>
</dbReference>
<feature type="chain" id="PRO_5040136475" description="Protein-S-isoprenylcysteine O-methyltransferase" evidence="6">
    <location>
        <begin position="20"/>
        <end position="237"/>
    </location>
</feature>
<comment type="similarity">
    <text evidence="5">Belongs to the class VI-like SAM-binding methyltransferase superfamily. Isoprenylcysteine carboxyl methyltransferase family.</text>
</comment>
<keyword evidence="5" id="KW-0808">Transferase</keyword>
<sequence length="237" mass="26811">MALIKSVILFLDAFHLWTAVTPPAGAARPQERVQSKGWERPIGQYLAYIGSYNKSLYAIICTLESIVLFAVHTDFLPRRISSMLCLSDAENCSNIRITPAFVLGSTLLITGGQLRLACYRTMGRFFTFELSMRSDHALCTSFPYSIIRHPSYTGLCACMVGEAILLCCNGSWLRECGWLGTRPVMAYFITLVLLMIATIITTTKRTKVEDKMLKERFGAEWETWAKRTPYSLIPYIY</sequence>
<keyword evidence="2 5" id="KW-0812">Transmembrane</keyword>